<feature type="coiled-coil region" evidence="4">
    <location>
        <begin position="140"/>
        <end position="167"/>
    </location>
</feature>
<sequence length="391" mass="42647">MVPLRPVKPWLLMAALALSLAACSRSAPDTSEVIRPVRVMELKADGTESEDTFPAQIEPRYSASLSFQVGGRLVARLVDVGDRVKKGQVLARIDPQDLKLALQAAQAQYNAANTEYLQNKTDLARFKTLREQNFISPAELDRRQLALDAAESRLTQARAQLNVQQNQALYGELKAPNDGVISQVLLDAGQVVAPGQPILQWANEKAVQVRMAVPEGRVKDVRNGQGAVVDLWSIQQQLKARVREVGPVADPVTRTYPVFLDLTDPTPDARFGMSATVRFAARNPEVAFKLPVAALVAEATGAFVWVFDEAKGEVHRRPVKPYDVNESSFLVKDGLKDGELVVTAGTHTLNEGQKARRFIETADLAKKAKALQDGEGSDPTATSGSQPEPKR</sequence>
<keyword evidence="6" id="KW-0732">Signal</keyword>
<feature type="signal peptide" evidence="6">
    <location>
        <begin position="1"/>
        <end position="27"/>
    </location>
</feature>
<dbReference type="Proteomes" id="UP001204142">
    <property type="component" value="Unassembled WGS sequence"/>
</dbReference>
<proteinExistence type="inferred from homology"/>
<dbReference type="InterPro" id="IPR058627">
    <property type="entry name" value="MdtA-like_C"/>
</dbReference>
<evidence type="ECO:0000313" key="11">
    <source>
        <dbReference type="Proteomes" id="UP001204142"/>
    </source>
</evidence>
<feature type="domain" description="Multidrug resistance protein MdtA-like barrel-sandwich hybrid" evidence="7">
    <location>
        <begin position="64"/>
        <end position="197"/>
    </location>
</feature>
<dbReference type="NCBIfam" id="TIGR01730">
    <property type="entry name" value="RND_mfp"/>
    <property type="match status" value="1"/>
</dbReference>
<evidence type="ECO:0000259" key="8">
    <source>
        <dbReference type="Pfam" id="PF25954"/>
    </source>
</evidence>
<dbReference type="InterPro" id="IPR058792">
    <property type="entry name" value="Beta-barrel_RND_2"/>
</dbReference>
<accession>A0ABT1WIH5</accession>
<feature type="region of interest" description="Disordered" evidence="5">
    <location>
        <begin position="369"/>
        <end position="391"/>
    </location>
</feature>
<dbReference type="Gene3D" id="2.40.50.100">
    <property type="match status" value="2"/>
</dbReference>
<evidence type="ECO:0000313" key="10">
    <source>
        <dbReference type="EMBL" id="MCQ8896214.1"/>
    </source>
</evidence>
<evidence type="ECO:0000256" key="2">
    <source>
        <dbReference type="ARBA" id="ARBA00009477"/>
    </source>
</evidence>
<feature type="compositionally biased region" description="Polar residues" evidence="5">
    <location>
        <begin position="379"/>
        <end position="391"/>
    </location>
</feature>
<dbReference type="Gene3D" id="2.40.420.20">
    <property type="match status" value="1"/>
</dbReference>
<comment type="subcellular location">
    <subcellularLocation>
        <location evidence="1">Cell envelope</location>
    </subcellularLocation>
</comment>
<dbReference type="PANTHER" id="PTHR30469">
    <property type="entry name" value="MULTIDRUG RESISTANCE PROTEIN MDTA"/>
    <property type="match status" value="1"/>
</dbReference>
<protein>
    <submittedName>
        <fullName evidence="10">Efflux RND transporter periplasmic adaptor subunit</fullName>
    </submittedName>
</protein>
<name>A0ABT1WIH5_9BURK</name>
<dbReference type="SUPFAM" id="SSF111369">
    <property type="entry name" value="HlyD-like secretion proteins"/>
    <property type="match status" value="1"/>
</dbReference>
<comment type="caution">
    <text evidence="10">The sequence shown here is derived from an EMBL/GenBank/DDBJ whole genome shotgun (WGS) entry which is preliminary data.</text>
</comment>
<organism evidence="10 11">
    <name type="scientific">Limnobacter humi</name>
    <dbReference type="NCBI Taxonomy" id="1778671"/>
    <lineage>
        <taxon>Bacteria</taxon>
        <taxon>Pseudomonadati</taxon>
        <taxon>Pseudomonadota</taxon>
        <taxon>Betaproteobacteria</taxon>
        <taxon>Burkholderiales</taxon>
        <taxon>Burkholderiaceae</taxon>
        <taxon>Limnobacter</taxon>
    </lineage>
</organism>
<evidence type="ECO:0000259" key="7">
    <source>
        <dbReference type="Pfam" id="PF25917"/>
    </source>
</evidence>
<dbReference type="Pfam" id="PF25967">
    <property type="entry name" value="RND-MFP_C"/>
    <property type="match status" value="1"/>
</dbReference>
<evidence type="ECO:0000256" key="3">
    <source>
        <dbReference type="ARBA" id="ARBA00022448"/>
    </source>
</evidence>
<dbReference type="InterPro" id="IPR006143">
    <property type="entry name" value="RND_pump_MFP"/>
</dbReference>
<dbReference type="RefSeq" id="WP_256763981.1">
    <property type="nucleotide sequence ID" value="NZ_JANIGO010000002.1"/>
</dbReference>
<evidence type="ECO:0000259" key="9">
    <source>
        <dbReference type="Pfam" id="PF25967"/>
    </source>
</evidence>
<feature type="chain" id="PRO_5046074439" evidence="6">
    <location>
        <begin position="28"/>
        <end position="391"/>
    </location>
</feature>
<feature type="domain" description="CusB-like beta-barrel" evidence="8">
    <location>
        <begin position="209"/>
        <end position="281"/>
    </location>
</feature>
<dbReference type="PANTHER" id="PTHR30469:SF15">
    <property type="entry name" value="HLYD FAMILY OF SECRETION PROTEINS"/>
    <property type="match status" value="1"/>
</dbReference>
<dbReference type="EMBL" id="JANIGO010000002">
    <property type="protein sequence ID" value="MCQ8896214.1"/>
    <property type="molecule type" value="Genomic_DNA"/>
</dbReference>
<comment type="similarity">
    <text evidence="2">Belongs to the membrane fusion protein (MFP) (TC 8.A.1) family.</text>
</comment>
<evidence type="ECO:0000256" key="1">
    <source>
        <dbReference type="ARBA" id="ARBA00004196"/>
    </source>
</evidence>
<dbReference type="PROSITE" id="PS51257">
    <property type="entry name" value="PROKAR_LIPOPROTEIN"/>
    <property type="match status" value="1"/>
</dbReference>
<evidence type="ECO:0000256" key="6">
    <source>
        <dbReference type="SAM" id="SignalP"/>
    </source>
</evidence>
<keyword evidence="3" id="KW-0813">Transport</keyword>
<dbReference type="Gene3D" id="2.40.30.170">
    <property type="match status" value="1"/>
</dbReference>
<evidence type="ECO:0000256" key="5">
    <source>
        <dbReference type="SAM" id="MobiDB-lite"/>
    </source>
</evidence>
<dbReference type="Pfam" id="PF25917">
    <property type="entry name" value="BSH_RND"/>
    <property type="match status" value="1"/>
</dbReference>
<feature type="domain" description="Multidrug resistance protein MdtA-like C-terminal permuted SH3" evidence="9">
    <location>
        <begin position="291"/>
        <end position="346"/>
    </location>
</feature>
<reference evidence="10 11" key="1">
    <citation type="submission" date="2022-07" db="EMBL/GenBank/DDBJ databases">
        <authorList>
            <person name="Xamxidin M."/>
            <person name="Wu M."/>
        </authorList>
    </citation>
    <scope>NUCLEOTIDE SEQUENCE [LARGE SCALE GENOMIC DNA]</scope>
    <source>
        <strain evidence="10 11">NBRC 111650</strain>
    </source>
</reference>
<evidence type="ECO:0000256" key="4">
    <source>
        <dbReference type="SAM" id="Coils"/>
    </source>
</evidence>
<gene>
    <name evidence="10" type="ORF">NQT62_07175</name>
</gene>
<keyword evidence="11" id="KW-1185">Reference proteome</keyword>
<dbReference type="InterPro" id="IPR058625">
    <property type="entry name" value="MdtA-like_BSH"/>
</dbReference>
<keyword evidence="4" id="KW-0175">Coiled coil</keyword>
<dbReference type="Pfam" id="PF25954">
    <property type="entry name" value="Beta-barrel_RND_2"/>
    <property type="match status" value="1"/>
</dbReference>